<feature type="region of interest" description="Disordered" evidence="1">
    <location>
        <begin position="164"/>
        <end position="183"/>
    </location>
</feature>
<name>A0ABV6PW69_9BURK</name>
<sequence>MKADELKRLRDALGRLTANQRKLVLHELAHAQAIDEVADCIEKRLAARPMCPACNGEHVVRNGFANGLQRYKCRDCRITFNALTGTPLARLRYRDKWLDQAKVLDEGLSVRKAATRLGVHSTTAFRWRHRWLACPREAKAVHMAGVVEADETYQLLSYKGQPARLARQTQRAPRRRGGKAAKRGVSSEQVPILVMRNRSGETSDFVLPNTGKAALKAVLPQALADDSVLCSDGSNHLHQAAVELAIEHQAINMSAGERIRGPWHVQNVNAYHSRLKTWLRRFNGISTHYLPNYLGWFRALDRNARLRVDAVSLLALAIGPGPSALNAN</sequence>
<evidence type="ECO:0000256" key="1">
    <source>
        <dbReference type="SAM" id="MobiDB-lite"/>
    </source>
</evidence>
<gene>
    <name evidence="3" type="ORF">ACFFGG_13960</name>
</gene>
<dbReference type="RefSeq" id="WP_292998659.1">
    <property type="nucleotide sequence ID" value="NZ_JBHLTN010000029.1"/>
</dbReference>
<evidence type="ECO:0000313" key="3">
    <source>
        <dbReference type="EMBL" id="MFC0593652.1"/>
    </source>
</evidence>
<dbReference type="NCBIfam" id="NF033547">
    <property type="entry name" value="transpos_IS1595"/>
    <property type="match status" value="1"/>
</dbReference>
<accession>A0ABV6PW69</accession>
<dbReference type="PANTHER" id="PTHR33293:SF1">
    <property type="entry name" value="INSERTION ELEMENT IS1 1 PROTEIN INSB-RELATED"/>
    <property type="match status" value="1"/>
</dbReference>
<dbReference type="SMART" id="SM01126">
    <property type="entry name" value="DDE_Tnp_IS1595"/>
    <property type="match status" value="1"/>
</dbReference>
<organism evidence="3 4">
    <name type="scientific">Ottowia pentelensis</name>
    <dbReference type="NCBI Taxonomy" id="511108"/>
    <lineage>
        <taxon>Bacteria</taxon>
        <taxon>Pseudomonadati</taxon>
        <taxon>Pseudomonadota</taxon>
        <taxon>Betaproteobacteria</taxon>
        <taxon>Burkholderiales</taxon>
        <taxon>Comamonadaceae</taxon>
        <taxon>Ottowia</taxon>
    </lineage>
</organism>
<comment type="caution">
    <text evidence="3">The sequence shown here is derived from an EMBL/GenBank/DDBJ whole genome shotgun (WGS) entry which is preliminary data.</text>
</comment>
<dbReference type="Pfam" id="PF12762">
    <property type="entry name" value="DDE_Tnp_IS1595"/>
    <property type="match status" value="1"/>
</dbReference>
<proteinExistence type="predicted"/>
<evidence type="ECO:0000313" key="4">
    <source>
        <dbReference type="Proteomes" id="UP001589834"/>
    </source>
</evidence>
<dbReference type="InterPro" id="IPR051354">
    <property type="entry name" value="Transposase_27_IS1"/>
</dbReference>
<reference evidence="3 4" key="1">
    <citation type="submission" date="2024-09" db="EMBL/GenBank/DDBJ databases">
        <authorList>
            <person name="Sun Q."/>
            <person name="Mori K."/>
        </authorList>
    </citation>
    <scope>NUCLEOTIDE SEQUENCE [LARGE SCALE GENOMIC DNA]</scope>
    <source>
        <strain evidence="3 4">NCAIM B.02336</strain>
    </source>
</reference>
<feature type="compositionally biased region" description="Basic residues" evidence="1">
    <location>
        <begin position="172"/>
        <end position="182"/>
    </location>
</feature>
<dbReference type="Proteomes" id="UP001589834">
    <property type="component" value="Unassembled WGS sequence"/>
</dbReference>
<dbReference type="InterPro" id="IPR024445">
    <property type="entry name" value="Tnp_ISXO2-like"/>
</dbReference>
<keyword evidence="4" id="KW-1185">Reference proteome</keyword>
<evidence type="ECO:0000259" key="2">
    <source>
        <dbReference type="SMART" id="SM01126"/>
    </source>
</evidence>
<protein>
    <submittedName>
        <fullName evidence="3">IS1595 family transposase</fullName>
    </submittedName>
</protein>
<dbReference type="PANTHER" id="PTHR33293">
    <property type="entry name" value="INSERTION ELEMENT IS1 1 PROTEIN INSB-RELATED"/>
    <property type="match status" value="1"/>
</dbReference>
<dbReference type="EMBL" id="JBHLTN010000029">
    <property type="protein sequence ID" value="MFC0593652.1"/>
    <property type="molecule type" value="Genomic_DNA"/>
</dbReference>
<dbReference type="Pfam" id="PF13384">
    <property type="entry name" value="HTH_23"/>
    <property type="match status" value="1"/>
</dbReference>
<feature type="domain" description="ISXO2-like transposase" evidence="2">
    <location>
        <begin position="142"/>
        <end position="302"/>
    </location>
</feature>